<feature type="compositionally biased region" description="Polar residues" evidence="8">
    <location>
        <begin position="1281"/>
        <end position="1291"/>
    </location>
</feature>
<name>A0A2S4UJ76_9BASI</name>
<feature type="compositionally biased region" description="Basic and acidic residues" evidence="8">
    <location>
        <begin position="908"/>
        <end position="918"/>
    </location>
</feature>
<feature type="region of interest" description="Disordered" evidence="8">
    <location>
        <begin position="1242"/>
        <end position="1304"/>
    </location>
</feature>
<gene>
    <name evidence="11" type="ORF">PSHT_14616</name>
</gene>
<dbReference type="PANTHER" id="PTHR22950">
    <property type="entry name" value="AMINO ACID TRANSPORTER"/>
    <property type="match status" value="1"/>
</dbReference>
<evidence type="ECO:0000256" key="1">
    <source>
        <dbReference type="ARBA" id="ARBA00004141"/>
    </source>
</evidence>
<feature type="compositionally biased region" description="Low complexity" evidence="8">
    <location>
        <begin position="2206"/>
        <end position="2218"/>
    </location>
</feature>
<evidence type="ECO:0000256" key="4">
    <source>
        <dbReference type="ARBA" id="ARBA00022692"/>
    </source>
</evidence>
<evidence type="ECO:0000256" key="9">
    <source>
        <dbReference type="SAM" id="Phobius"/>
    </source>
</evidence>
<comment type="caution">
    <text evidence="11">The sequence shown here is derived from an EMBL/GenBank/DDBJ whole genome shotgun (WGS) entry which is preliminary data.</text>
</comment>
<feature type="compositionally biased region" description="Low complexity" evidence="8">
    <location>
        <begin position="2059"/>
        <end position="2070"/>
    </location>
</feature>
<feature type="compositionally biased region" description="Basic and acidic residues" evidence="8">
    <location>
        <begin position="107"/>
        <end position="134"/>
    </location>
</feature>
<keyword evidence="6 9" id="KW-1133">Transmembrane helix</keyword>
<feature type="region of interest" description="Disordered" evidence="8">
    <location>
        <begin position="2462"/>
        <end position="2526"/>
    </location>
</feature>
<dbReference type="Proteomes" id="UP000238274">
    <property type="component" value="Unassembled WGS sequence"/>
</dbReference>
<feature type="compositionally biased region" description="Polar residues" evidence="8">
    <location>
        <begin position="1037"/>
        <end position="1050"/>
    </location>
</feature>
<dbReference type="InterPro" id="IPR013057">
    <property type="entry name" value="AA_transpt_TM"/>
</dbReference>
<feature type="compositionally biased region" description="Polar residues" evidence="8">
    <location>
        <begin position="2079"/>
        <end position="2089"/>
    </location>
</feature>
<dbReference type="VEuPathDB" id="FungiDB:PSTT_01780"/>
<keyword evidence="5" id="KW-0029">Amino-acid transport</keyword>
<feature type="region of interest" description="Disordered" evidence="8">
    <location>
        <begin position="570"/>
        <end position="611"/>
    </location>
</feature>
<keyword evidence="12" id="KW-1185">Reference proteome</keyword>
<feature type="transmembrane region" description="Helical" evidence="9">
    <location>
        <begin position="221"/>
        <end position="241"/>
    </location>
</feature>
<evidence type="ECO:0000256" key="3">
    <source>
        <dbReference type="ARBA" id="ARBA00022448"/>
    </source>
</evidence>
<evidence type="ECO:0000313" key="12">
    <source>
        <dbReference type="Proteomes" id="UP000238274"/>
    </source>
</evidence>
<feature type="compositionally biased region" description="Polar residues" evidence="8">
    <location>
        <begin position="758"/>
        <end position="769"/>
    </location>
</feature>
<feature type="compositionally biased region" description="Low complexity" evidence="8">
    <location>
        <begin position="1075"/>
        <end position="1094"/>
    </location>
</feature>
<feature type="compositionally biased region" description="Basic and acidic residues" evidence="8">
    <location>
        <begin position="1792"/>
        <end position="1801"/>
    </location>
</feature>
<reference evidence="11 12" key="1">
    <citation type="submission" date="2017-12" db="EMBL/GenBank/DDBJ databases">
        <title>Gene loss provides genomic basis for host adaptation in cereal stripe rust fungi.</title>
        <authorList>
            <person name="Xia C."/>
        </authorList>
    </citation>
    <scope>NUCLEOTIDE SEQUENCE [LARGE SCALE GENOMIC DNA]</scope>
    <source>
        <strain evidence="11 12">93TX-2</strain>
    </source>
</reference>
<feature type="region of interest" description="Disordered" evidence="8">
    <location>
        <begin position="1375"/>
        <end position="1414"/>
    </location>
</feature>
<proteinExistence type="inferred from homology"/>
<keyword evidence="4 9" id="KW-0812">Transmembrane</keyword>
<feature type="domain" description="Amino acid transporter transmembrane" evidence="10">
    <location>
        <begin position="279"/>
        <end position="535"/>
    </location>
</feature>
<feature type="region of interest" description="Disordered" evidence="8">
    <location>
        <begin position="1955"/>
        <end position="2007"/>
    </location>
</feature>
<feature type="compositionally biased region" description="Low complexity" evidence="8">
    <location>
        <begin position="1963"/>
        <end position="1982"/>
    </location>
</feature>
<feature type="compositionally biased region" description="Low complexity" evidence="8">
    <location>
        <begin position="1150"/>
        <end position="1181"/>
    </location>
</feature>
<feature type="non-terminal residue" evidence="11">
    <location>
        <position position="2565"/>
    </location>
</feature>
<feature type="region of interest" description="Disordered" evidence="8">
    <location>
        <begin position="898"/>
        <end position="923"/>
    </location>
</feature>
<keyword evidence="3" id="KW-0813">Transport</keyword>
<dbReference type="GO" id="GO:0015179">
    <property type="term" value="F:L-amino acid transmembrane transporter activity"/>
    <property type="evidence" value="ECO:0007669"/>
    <property type="project" value="TreeGrafter"/>
</dbReference>
<feature type="transmembrane region" description="Helical" evidence="9">
    <location>
        <begin position="337"/>
        <end position="358"/>
    </location>
</feature>
<feature type="region of interest" description="Disordered" evidence="8">
    <location>
        <begin position="1332"/>
        <end position="1362"/>
    </location>
</feature>
<feature type="transmembrane region" description="Helical" evidence="9">
    <location>
        <begin position="453"/>
        <end position="469"/>
    </location>
</feature>
<feature type="region of interest" description="Disordered" evidence="8">
    <location>
        <begin position="100"/>
        <end position="185"/>
    </location>
</feature>
<feature type="transmembrane region" description="Helical" evidence="9">
    <location>
        <begin position="409"/>
        <end position="432"/>
    </location>
</feature>
<reference evidence="12" key="3">
    <citation type="journal article" date="2018" name="Mol. Plant Microbe Interact.">
        <title>Genome sequence resources for the wheat stripe rust pathogen (Puccinia striiformis f. sp. tritici) and the barley stripe rust pathogen (Puccinia striiformis f. sp. hordei).</title>
        <authorList>
            <person name="Xia C."/>
            <person name="Wang M."/>
            <person name="Yin C."/>
            <person name="Cornejo O.E."/>
            <person name="Hulbert S.H."/>
            <person name="Chen X."/>
        </authorList>
    </citation>
    <scope>NUCLEOTIDE SEQUENCE [LARGE SCALE GENOMIC DNA]</scope>
    <source>
        <strain evidence="12">93TX-2</strain>
    </source>
</reference>
<feature type="region of interest" description="Disordered" evidence="8">
    <location>
        <begin position="2154"/>
        <end position="2227"/>
    </location>
</feature>
<feature type="compositionally biased region" description="Polar residues" evidence="8">
    <location>
        <begin position="1992"/>
        <end position="2002"/>
    </location>
</feature>
<feature type="region of interest" description="Disordered" evidence="8">
    <location>
        <begin position="1773"/>
        <end position="1806"/>
    </location>
</feature>
<feature type="region of interest" description="Disordered" evidence="8">
    <location>
        <begin position="2036"/>
        <end position="2141"/>
    </location>
</feature>
<dbReference type="VEuPathDB" id="FungiDB:PSHT_14616"/>
<dbReference type="GO" id="GO:0005783">
    <property type="term" value="C:endoplasmic reticulum"/>
    <property type="evidence" value="ECO:0007669"/>
    <property type="project" value="TreeGrafter"/>
</dbReference>
<feature type="transmembrane region" description="Helical" evidence="9">
    <location>
        <begin position="515"/>
        <end position="536"/>
    </location>
</feature>
<feature type="compositionally biased region" description="Low complexity" evidence="8">
    <location>
        <begin position="1264"/>
        <end position="1273"/>
    </location>
</feature>
<feature type="compositionally biased region" description="Low complexity" evidence="8">
    <location>
        <begin position="1206"/>
        <end position="1225"/>
    </location>
</feature>
<feature type="transmembrane region" description="Helical" evidence="9">
    <location>
        <begin position="303"/>
        <end position="325"/>
    </location>
</feature>
<reference evidence="12" key="2">
    <citation type="journal article" date="2018" name="BMC Genomics">
        <title>Genomic insights into host adaptation between the wheat stripe rust pathogen (Puccinia striiformis f. sp. tritici) and the barley stripe rust pathogen (Puccinia striiformis f. sp. hordei).</title>
        <authorList>
            <person name="Xia C."/>
            <person name="Wang M."/>
            <person name="Yin C."/>
            <person name="Cornejo O.E."/>
            <person name="Hulbert S.H."/>
            <person name="Chen X."/>
        </authorList>
    </citation>
    <scope>NUCLEOTIDE SEQUENCE [LARGE SCALE GENOMIC DNA]</scope>
    <source>
        <strain evidence="12">93TX-2</strain>
    </source>
</reference>
<evidence type="ECO:0000256" key="8">
    <source>
        <dbReference type="SAM" id="MobiDB-lite"/>
    </source>
</evidence>
<feature type="region of interest" description="Disordered" evidence="8">
    <location>
        <begin position="718"/>
        <end position="769"/>
    </location>
</feature>
<dbReference type="Pfam" id="PF01490">
    <property type="entry name" value="Aa_trans"/>
    <property type="match status" value="2"/>
</dbReference>
<feature type="transmembrane region" description="Helical" evidence="9">
    <location>
        <begin position="370"/>
        <end position="389"/>
    </location>
</feature>
<evidence type="ECO:0000256" key="2">
    <source>
        <dbReference type="ARBA" id="ARBA00008066"/>
    </source>
</evidence>
<dbReference type="OrthoDB" id="2496167at2759"/>
<feature type="compositionally biased region" description="Low complexity" evidence="8">
    <location>
        <begin position="2403"/>
        <end position="2419"/>
    </location>
</feature>
<protein>
    <recommendedName>
        <fullName evidence="10">Amino acid transporter transmembrane domain-containing protein</fullName>
    </recommendedName>
</protein>
<accession>A0A2S4UJ76</accession>
<feature type="domain" description="Amino acid transporter transmembrane" evidence="10">
    <location>
        <begin position="192"/>
        <end position="256"/>
    </location>
</feature>
<dbReference type="EMBL" id="PKSM01000335">
    <property type="protein sequence ID" value="POV97383.1"/>
    <property type="molecule type" value="Genomic_DNA"/>
</dbReference>
<feature type="region of interest" description="Disordered" evidence="8">
    <location>
        <begin position="989"/>
        <end position="1119"/>
    </location>
</feature>
<feature type="compositionally biased region" description="Acidic residues" evidence="8">
    <location>
        <begin position="142"/>
        <end position="154"/>
    </location>
</feature>
<feature type="compositionally biased region" description="Low complexity" evidence="8">
    <location>
        <begin position="2096"/>
        <end position="2110"/>
    </location>
</feature>
<feature type="transmembrane region" description="Helical" evidence="9">
    <location>
        <begin position="475"/>
        <end position="495"/>
    </location>
</feature>
<comment type="subcellular location">
    <subcellularLocation>
        <location evidence="1">Membrane</location>
        <topology evidence="1">Multi-pass membrane protein</topology>
    </subcellularLocation>
</comment>
<keyword evidence="7 9" id="KW-0472">Membrane</keyword>
<feature type="compositionally biased region" description="Low complexity" evidence="8">
    <location>
        <begin position="2378"/>
        <end position="2389"/>
    </location>
</feature>
<feature type="compositionally biased region" description="Low complexity" evidence="8">
    <location>
        <begin position="718"/>
        <end position="749"/>
    </location>
</feature>
<evidence type="ECO:0000256" key="7">
    <source>
        <dbReference type="ARBA" id="ARBA00023136"/>
    </source>
</evidence>
<feature type="region of interest" description="Disordered" evidence="8">
    <location>
        <begin position="1"/>
        <end position="79"/>
    </location>
</feature>
<feature type="region of interest" description="Disordered" evidence="8">
    <location>
        <begin position="1134"/>
        <end position="1225"/>
    </location>
</feature>
<feature type="compositionally biased region" description="Basic and acidic residues" evidence="8">
    <location>
        <begin position="25"/>
        <end position="51"/>
    </location>
</feature>
<comment type="similarity">
    <text evidence="2">Belongs to the amino acid/polyamine transporter 2 family.</text>
</comment>
<dbReference type="PANTHER" id="PTHR22950:SF458">
    <property type="entry name" value="SODIUM-COUPLED NEUTRAL AMINO ACID TRANSPORTER 11-RELATED"/>
    <property type="match status" value="1"/>
</dbReference>
<dbReference type="VEuPathDB" id="FungiDB:PSTT_01779"/>
<feature type="compositionally biased region" description="Polar residues" evidence="8">
    <location>
        <begin position="898"/>
        <end position="907"/>
    </location>
</feature>
<feature type="compositionally biased region" description="Polar residues" evidence="8">
    <location>
        <begin position="1064"/>
        <end position="1074"/>
    </location>
</feature>
<feature type="compositionally biased region" description="Low complexity" evidence="8">
    <location>
        <begin position="1392"/>
        <end position="1403"/>
    </location>
</feature>
<evidence type="ECO:0000256" key="6">
    <source>
        <dbReference type="ARBA" id="ARBA00022989"/>
    </source>
</evidence>
<feature type="compositionally biased region" description="Polar residues" evidence="8">
    <location>
        <begin position="2036"/>
        <end position="2054"/>
    </location>
</feature>
<feature type="compositionally biased region" description="Basic residues" evidence="8">
    <location>
        <begin position="1781"/>
        <end position="1791"/>
    </location>
</feature>
<evidence type="ECO:0000313" key="11">
    <source>
        <dbReference type="EMBL" id="POV97383.1"/>
    </source>
</evidence>
<feature type="compositionally biased region" description="Basic residues" evidence="8">
    <location>
        <begin position="1253"/>
        <end position="1262"/>
    </location>
</feature>
<feature type="transmembrane region" description="Helical" evidence="9">
    <location>
        <begin position="269"/>
        <end position="291"/>
    </location>
</feature>
<dbReference type="GO" id="GO:0016020">
    <property type="term" value="C:membrane"/>
    <property type="evidence" value="ECO:0007669"/>
    <property type="project" value="UniProtKB-SubCell"/>
</dbReference>
<sequence>MRVVDSRSDMTSSPSIAKPSQANLKKNELIKTNSDKDDNNMDGHREPHSDQHGTLFSITEDEESANTHLNYPPPRLASTIASRESAFEADSDTLSEIEAIATTSTRTGEEGKSNGKGGRNETELRMDGLIENGKRRGSVITTEEEEEEEAEEAYSDERMEEPLLPQSKRKSKSKSTTARTEAEDYTHLLDKGTGMMAGVANMANSILGAGIIGLPYALKNAGFITGTIMVIVLGIVTDWSIRLIALNSKLTGQRTYIGILENSFGFPDWFSFIVSRPFVICFFTITVSYPLSLYRDIGKLSKASAMALLSMVMIVFSVALGGPSVDTKLKGNPSLRWTFIQPGIIEAIGVIILIYGSLRTPTLDRFAQVTHVSTGLSVLACLVMSFSGFLTFTDKTEANILNNFPRDDLVINIARVCFGLNMFTTLPLECFVCRETIDTFFYPDEMFNLRRHVIYTTLLVGIGMLLSLWTCDLGVVLELTGGLAASALAYVFPAACQLKLSTKNTSTSILQRENWAGLLTVFFGLAVMIISTFNSLSKALDPNRIPKFSSHCKNLLDPLLTHDHPICMPRREGGGSLEDGTQQSQPKRNDDDDEDEDDCYPPRKARPANQPRLIRTTYQSPMPKCNRCWFGLLPRTRERKLGPPSKRVDLKTFILWAYRDPRPTIRSITTYLQTVEAARLATHHLFVDDFPDLSGQSLQVDKQVKETLNYFERKLSGKDTSQTQTKTKTTSATRASTSASSSTSKTTTRSKTDKVAITDSQPTAENNPAQVIPKPAKKFFPKTGTSTKSSDVLIAFCSETIDATTAQDSTTDDTQLNTEKHTLKTNTTAEKSAPSTSKIVTRSKIDKVVTTDSQPTTENNPSQVDILKPAKKFFPKTGTSTKSSDVLIAIQSETSNNLTARGSTAENKQLDTEKHSDKTNTTAVKSATITSKIITESKTDKVATTDTQPTTENNPPQVIAKPAERFFPKTGTSTKSSDALVVLQSETTNATTAQDSTTDDTQLDTEKHTLKTKTTAEKSAPSASQISTKSKIDKLATTDSQLTTENNPSQVDIPKPAEKFFPKTGTSTKSSDVLNTFQSETTNTTTAQNSTTENKQLDTEKYPNKTHTPAAKSAVDTTNKTYPEMNANLITAEASTEDTHHDTCKSSSQLPSNSLKKSSTTSASTRPTRISPKKAATATTTVSNTNRPLKRKLLEIPKSKKKKSIDSSSGTVSSTSTSASSSLPPIPVSSLASKLLAPTSLPAIPSSLSRKPSPPRRPRPRRPSIPSSFSDISIKPKKIVASSSANPKPSQTLPPRPLANYDDNELPKTTVLKKVVHDLDPKSTIVSGKEEVLEPGKIPTISINSSPDDPPPSTTTTNRESPEIIIEVGTKKPTIKHTCSPSEFSSDDHSHPALLPHPSSSPSTTIHQQKKIKSNPILTTIRKQLAKYNQQQLAQKQKQKQDPDLEILPTISTPPVNLTEQFNMDVDEDVKIDQFPSIYHQINSFVDLINFPEIREQVFVELQRDHPNNLSVEEVIEGLSTEIEGSTGIGGELNHIASSEDLIACLEPYLTYWSQQGISGFPILAIKVCIWLDSYHPKVTEEESMGISICFDKLSRKIVNGFPEEEQGLSMFNYPTSFIESPIWLSFLDFNGWSSYPLDHLSPFSTAGCTSASSIPRSPSPFLDNLPHPNLTDKIFNHTLTGLHLPSEPVQNQSHCNQHQQQDQIQYKRDSIHSIEHRKFLLNLHKFVQLLQIFGLVNQSPNYQESYASSSIFPSTRTYGTISLAGVRWEENVTMEPSKASPKKTRNRRNRDRSGKPREPLDDPNYLPVTDAEVDSILVWSATQEKGEQAMLAYQKSRAEHNRKKAAVYRPQKDRYLTRLRRYLKFFHGRKKSTDQRNSSTQTIGSGWPITRDKFLLWARRDPRQGKFRCIITYLRAVEAARLATHHLFVDDFPNLSGKSLQLDKHIKELLSHYDRKCPGKNTPQTQTETTTRPSTSSLTGSKVITKPETAQVATTNNNDNPLSKPAKKIIPTVATSSKSANLTIALRPETIDNLTTQASTTNATQLDTDNTPAKTAGKPTPQTTSTSKPAPVPHENKTSTNTPNSGQISRKKTILSTDSSASTSSLPSPIRAHKPSASNVPSNKIVHHDSTNDSSSSSKIFLPHNDTIIISSNEEESLESNQIPTKVVVKRTRSRSESSSSDDADDDDIPLALLNHKPPKKKSKSNPIQSNSQNQTSDLSNIPSNQTEDHYLEDQSLPLYTHLESFVDLISSPEIREQVVNELRRDHPKLNSIATSTDLEECLLEPYLTYWAYEGISGFPMKAIKVCIWLNSYEPQVTEKETKDISLCFDKLSTRIATGFPQDEGEGLSMFDYPASFLTSKIWLSFIDYHGWSSSSSKSNPTTSNQNSEFMEPNVTNSRQRSVSISSTIGSSLSSLPNSPSPSPPPLLQTRSRSTAARRIFNQALIGLKSRPTRYQNRLDQQLQRDHQHQNPNPNPERPKQKQKSKQSQEHDQQQSQSEDQDQKQSEEEDQQQQQEQQEEHDPHRDSLNLEKEHHHHIQYKRDLIHSVEHQKFLSNLRRFVQLL</sequence>
<organism evidence="11 12">
    <name type="scientific">Puccinia striiformis</name>
    <dbReference type="NCBI Taxonomy" id="27350"/>
    <lineage>
        <taxon>Eukaryota</taxon>
        <taxon>Fungi</taxon>
        <taxon>Dikarya</taxon>
        <taxon>Basidiomycota</taxon>
        <taxon>Pucciniomycotina</taxon>
        <taxon>Pucciniomycetes</taxon>
        <taxon>Pucciniales</taxon>
        <taxon>Pucciniaceae</taxon>
        <taxon>Puccinia</taxon>
    </lineage>
</organism>
<evidence type="ECO:0000256" key="5">
    <source>
        <dbReference type="ARBA" id="ARBA00022970"/>
    </source>
</evidence>
<feature type="compositionally biased region" description="Acidic residues" evidence="8">
    <location>
        <begin position="2181"/>
        <end position="2190"/>
    </location>
</feature>
<feature type="region of interest" description="Disordered" evidence="8">
    <location>
        <begin position="2378"/>
        <end position="2433"/>
    </location>
</feature>
<feature type="compositionally biased region" description="Polar residues" evidence="8">
    <location>
        <begin position="9"/>
        <end position="24"/>
    </location>
</feature>
<evidence type="ECO:0000259" key="10">
    <source>
        <dbReference type="Pfam" id="PF01490"/>
    </source>
</evidence>